<feature type="region of interest" description="Disordered" evidence="3">
    <location>
        <begin position="1"/>
        <end position="52"/>
    </location>
</feature>
<feature type="compositionally biased region" description="Low complexity" evidence="3">
    <location>
        <begin position="413"/>
        <end position="422"/>
    </location>
</feature>
<protein>
    <submittedName>
        <fullName evidence="5">BQ5605_C035g11391 protein</fullName>
    </submittedName>
</protein>
<accession>A0A2X0PHD1</accession>
<dbReference type="Proteomes" id="UP000249464">
    <property type="component" value="Unassembled WGS sequence"/>
</dbReference>
<dbReference type="GO" id="GO:0005634">
    <property type="term" value="C:nucleus"/>
    <property type="evidence" value="ECO:0007669"/>
    <property type="project" value="TreeGrafter"/>
</dbReference>
<evidence type="ECO:0000256" key="3">
    <source>
        <dbReference type="SAM" id="MobiDB-lite"/>
    </source>
</evidence>
<dbReference type="InterPro" id="IPR011129">
    <property type="entry name" value="CSD"/>
</dbReference>
<evidence type="ECO:0000259" key="4">
    <source>
        <dbReference type="PROSITE" id="PS51857"/>
    </source>
</evidence>
<evidence type="ECO:0000256" key="1">
    <source>
        <dbReference type="ARBA" id="ARBA00004496"/>
    </source>
</evidence>
<keyword evidence="2" id="KW-0963">Cytoplasm</keyword>
<reference evidence="5 6" key="1">
    <citation type="submission" date="2016-11" db="EMBL/GenBank/DDBJ databases">
        <authorList>
            <person name="Jaros S."/>
            <person name="Januszkiewicz K."/>
            <person name="Wedrychowicz H."/>
        </authorList>
    </citation>
    <scope>NUCLEOTIDE SEQUENCE [LARGE SCALE GENOMIC DNA]</scope>
</reference>
<feature type="region of interest" description="Disordered" evidence="3">
    <location>
        <begin position="355"/>
        <end position="387"/>
    </location>
</feature>
<organism evidence="5 6">
    <name type="scientific">Microbotryum silenes-dioicae</name>
    <dbReference type="NCBI Taxonomy" id="796604"/>
    <lineage>
        <taxon>Eukaryota</taxon>
        <taxon>Fungi</taxon>
        <taxon>Dikarya</taxon>
        <taxon>Basidiomycota</taxon>
        <taxon>Pucciniomycotina</taxon>
        <taxon>Microbotryomycetes</taxon>
        <taxon>Microbotryales</taxon>
        <taxon>Microbotryaceae</taxon>
        <taxon>Microbotryum</taxon>
    </lineage>
</organism>
<feature type="compositionally biased region" description="Gly residues" evidence="3">
    <location>
        <begin position="355"/>
        <end position="364"/>
    </location>
</feature>
<sequence length="463" mass="46600">MAFASFDDMNNALTASSGEPLPDGAAPSTAPRHSPDSSSLTTGQAPLGWPPVAPRGAQFSFSNSAHSIAKAPGGNAEWVAAGTAGPAGGAVGVGARRTGVTKFFNVLKGFGFILDHRADELGGDEVFVHYSAIEAVQSGTGGFRSLQEGELVEYNIVCSGKGFQAQNVTGPDARDGARRQSTSGASHQSHRSMQPRGHFSRSSVQYIGPQYFLPVQDPYLVNIGGYGGPASTRPPPHGDRLVGAAGMATPPFKVGAHSYRFVEVPRPHPSSHHQPGGSDPQMILAQTGAGHGHDYGYGPAPPFYYTSFPAQYEVSSAAPPGGAMAYYPLNAHTGGGAMPGGPTPTQVPASFGVAKTGGGGGGVGSSDEMGPPGGGGGGGGNGTPAGGSSPVVTGYVYPIGPGTAYAPSPPPSQAFQQPPISSRNGTTESLDSAPDYSAIPPPATTCDTLSKLSNEASTGAVAA</sequence>
<dbReference type="SMART" id="SM00357">
    <property type="entry name" value="CSP"/>
    <property type="match status" value="1"/>
</dbReference>
<evidence type="ECO:0000313" key="6">
    <source>
        <dbReference type="Proteomes" id="UP000249464"/>
    </source>
</evidence>
<dbReference type="PROSITE" id="PS51857">
    <property type="entry name" value="CSD_2"/>
    <property type="match status" value="1"/>
</dbReference>
<dbReference type="AlphaFoldDB" id="A0A2X0PHD1"/>
<feature type="compositionally biased region" description="Gly residues" evidence="3">
    <location>
        <begin position="371"/>
        <end position="385"/>
    </location>
</feature>
<dbReference type="PANTHER" id="PTHR46109">
    <property type="entry name" value="PROTEIN LIN-28"/>
    <property type="match status" value="1"/>
</dbReference>
<dbReference type="Gene3D" id="2.40.50.140">
    <property type="entry name" value="Nucleic acid-binding proteins"/>
    <property type="match status" value="1"/>
</dbReference>
<comment type="subcellular location">
    <subcellularLocation>
        <location evidence="1">Cytoplasm</location>
    </subcellularLocation>
</comment>
<proteinExistence type="predicted"/>
<dbReference type="PANTHER" id="PTHR46109:SF1">
    <property type="entry name" value="PROTEIN LIN-28 HOMOLOG"/>
    <property type="match status" value="1"/>
</dbReference>
<gene>
    <name evidence="5" type="primary">BQ5605_C035g11391</name>
    <name evidence="5" type="ORF">BQ5605_C035G11391</name>
</gene>
<feature type="region of interest" description="Disordered" evidence="3">
    <location>
        <begin position="403"/>
        <end position="463"/>
    </location>
</feature>
<evidence type="ECO:0000313" key="5">
    <source>
        <dbReference type="EMBL" id="SGY97261.1"/>
    </source>
</evidence>
<evidence type="ECO:0000256" key="2">
    <source>
        <dbReference type="ARBA" id="ARBA00022490"/>
    </source>
</evidence>
<keyword evidence="6" id="KW-1185">Reference proteome</keyword>
<dbReference type="EMBL" id="FQNC01000064">
    <property type="protein sequence ID" value="SGY97261.1"/>
    <property type="molecule type" value="Genomic_DNA"/>
</dbReference>
<dbReference type="InterPro" id="IPR002059">
    <property type="entry name" value="CSP_DNA-bd"/>
</dbReference>
<dbReference type="STRING" id="796604.A0A2X0PHD1"/>
<feature type="compositionally biased region" description="Polar residues" evidence="3">
    <location>
        <begin position="445"/>
        <end position="457"/>
    </location>
</feature>
<feature type="region of interest" description="Disordered" evidence="3">
    <location>
        <begin position="167"/>
        <end position="199"/>
    </location>
</feature>
<dbReference type="GO" id="GO:0031054">
    <property type="term" value="P:pre-miRNA processing"/>
    <property type="evidence" value="ECO:0007669"/>
    <property type="project" value="TreeGrafter"/>
</dbReference>
<name>A0A2X0PHD1_9BASI</name>
<dbReference type="GO" id="GO:0003729">
    <property type="term" value="F:mRNA binding"/>
    <property type="evidence" value="ECO:0007669"/>
    <property type="project" value="TreeGrafter"/>
</dbReference>
<dbReference type="SUPFAM" id="SSF50249">
    <property type="entry name" value="Nucleic acid-binding proteins"/>
    <property type="match status" value="1"/>
</dbReference>
<dbReference type="GO" id="GO:0005737">
    <property type="term" value="C:cytoplasm"/>
    <property type="evidence" value="ECO:0007669"/>
    <property type="project" value="UniProtKB-SubCell"/>
</dbReference>
<dbReference type="InterPro" id="IPR012340">
    <property type="entry name" value="NA-bd_OB-fold"/>
</dbReference>
<dbReference type="InterPro" id="IPR051373">
    <property type="entry name" value="Lin-28_RNA-binding"/>
</dbReference>
<dbReference type="Pfam" id="PF00313">
    <property type="entry name" value="CSD"/>
    <property type="match status" value="1"/>
</dbReference>
<dbReference type="CDD" id="cd04458">
    <property type="entry name" value="CSP_CDS"/>
    <property type="match status" value="1"/>
</dbReference>
<feature type="domain" description="CSD" evidence="4">
    <location>
        <begin position="96"/>
        <end position="170"/>
    </location>
</feature>